<dbReference type="PROSITE" id="PS00831">
    <property type="entry name" value="RIBOSOMAL_L27"/>
    <property type="match status" value="1"/>
</dbReference>
<evidence type="ECO:0000256" key="1">
    <source>
        <dbReference type="ARBA" id="ARBA00004173"/>
    </source>
</evidence>
<dbReference type="EMBL" id="MU006091">
    <property type="protein sequence ID" value="KAF2841171.1"/>
    <property type="molecule type" value="Genomic_DNA"/>
</dbReference>
<dbReference type="GO" id="GO:0005762">
    <property type="term" value="C:mitochondrial large ribosomal subunit"/>
    <property type="evidence" value="ECO:0007669"/>
    <property type="project" value="TreeGrafter"/>
</dbReference>
<evidence type="ECO:0000256" key="6">
    <source>
        <dbReference type="ARBA" id="ARBA00035267"/>
    </source>
</evidence>
<organism evidence="8 9">
    <name type="scientific">Patellaria atrata CBS 101060</name>
    <dbReference type="NCBI Taxonomy" id="1346257"/>
    <lineage>
        <taxon>Eukaryota</taxon>
        <taxon>Fungi</taxon>
        <taxon>Dikarya</taxon>
        <taxon>Ascomycota</taxon>
        <taxon>Pezizomycotina</taxon>
        <taxon>Dothideomycetes</taxon>
        <taxon>Dothideomycetes incertae sedis</taxon>
        <taxon>Patellariales</taxon>
        <taxon>Patellariaceae</taxon>
        <taxon>Patellaria</taxon>
    </lineage>
</organism>
<comment type="subcellular location">
    <subcellularLocation>
        <location evidence="1">Mitochondrion</location>
    </subcellularLocation>
</comment>
<dbReference type="FunFam" id="2.40.50.100:FF:000042">
    <property type="entry name" value="50S ribosomal protein L27"/>
    <property type="match status" value="1"/>
</dbReference>
<evidence type="ECO:0000256" key="3">
    <source>
        <dbReference type="ARBA" id="ARBA00022980"/>
    </source>
</evidence>
<proteinExistence type="inferred from homology"/>
<dbReference type="InterPro" id="IPR001684">
    <property type="entry name" value="Ribosomal_bL27"/>
</dbReference>
<dbReference type="PANTHER" id="PTHR15893:SF0">
    <property type="entry name" value="LARGE RIBOSOMAL SUBUNIT PROTEIN BL27M"/>
    <property type="match status" value="1"/>
</dbReference>
<keyword evidence="4" id="KW-0496">Mitochondrion</keyword>
<dbReference type="InterPro" id="IPR018261">
    <property type="entry name" value="Ribosomal_bL27_CS"/>
</dbReference>
<dbReference type="AlphaFoldDB" id="A0A9P4SE92"/>
<dbReference type="GO" id="GO:0006412">
    <property type="term" value="P:translation"/>
    <property type="evidence" value="ECO:0007669"/>
    <property type="project" value="InterPro"/>
</dbReference>
<evidence type="ECO:0000256" key="5">
    <source>
        <dbReference type="ARBA" id="ARBA00023274"/>
    </source>
</evidence>
<evidence type="ECO:0000256" key="4">
    <source>
        <dbReference type="ARBA" id="ARBA00023128"/>
    </source>
</evidence>
<dbReference type="PANTHER" id="PTHR15893">
    <property type="entry name" value="RIBOSOMAL PROTEIN L27"/>
    <property type="match status" value="1"/>
</dbReference>
<dbReference type="Pfam" id="PF01016">
    <property type="entry name" value="Ribosomal_L27"/>
    <property type="match status" value="1"/>
</dbReference>
<evidence type="ECO:0000256" key="7">
    <source>
        <dbReference type="SAM" id="MobiDB-lite"/>
    </source>
</evidence>
<sequence length="252" mass="28214">MLLPRIRAPIQRAARAASKLLKPDTTPLEALRYFNPSTASASLTFSRNASHQAQGRANGVKQGAGKRLGAKKTGEQYVVPGNIIFRQRGTHWFPGTNCAMGRDHTIYATQPGFVKYYRDPRLHSKRQYIGVVFKRDEVLPAPPHAARKRRLGMIASPIQEPAKDALSEWEDKVDDAAAGKGKKRIEQGGVTKLALRPGYMYREANWEIGRTAEKAGIVAKKFVPGDRFLAWRKSNARKAKNLERRALSKKKR</sequence>
<protein>
    <recommendedName>
        <fullName evidence="6">Large ribosomal subunit protein bL27m</fullName>
    </recommendedName>
</protein>
<gene>
    <name evidence="8" type="ORF">M501DRAFT_1000332</name>
</gene>
<evidence type="ECO:0000256" key="2">
    <source>
        <dbReference type="ARBA" id="ARBA00010797"/>
    </source>
</evidence>
<dbReference type="OrthoDB" id="1867012at2759"/>
<dbReference type="PRINTS" id="PR00063">
    <property type="entry name" value="RIBOSOMALL27"/>
</dbReference>
<reference evidence="8" key="1">
    <citation type="journal article" date="2020" name="Stud. Mycol.">
        <title>101 Dothideomycetes genomes: a test case for predicting lifestyles and emergence of pathogens.</title>
        <authorList>
            <person name="Haridas S."/>
            <person name="Albert R."/>
            <person name="Binder M."/>
            <person name="Bloem J."/>
            <person name="Labutti K."/>
            <person name="Salamov A."/>
            <person name="Andreopoulos B."/>
            <person name="Baker S."/>
            <person name="Barry K."/>
            <person name="Bills G."/>
            <person name="Bluhm B."/>
            <person name="Cannon C."/>
            <person name="Castanera R."/>
            <person name="Culley D."/>
            <person name="Daum C."/>
            <person name="Ezra D."/>
            <person name="Gonzalez J."/>
            <person name="Henrissat B."/>
            <person name="Kuo A."/>
            <person name="Liang C."/>
            <person name="Lipzen A."/>
            <person name="Lutzoni F."/>
            <person name="Magnuson J."/>
            <person name="Mondo S."/>
            <person name="Nolan M."/>
            <person name="Ohm R."/>
            <person name="Pangilinan J."/>
            <person name="Park H.-J."/>
            <person name="Ramirez L."/>
            <person name="Alfaro M."/>
            <person name="Sun H."/>
            <person name="Tritt A."/>
            <person name="Yoshinaga Y."/>
            <person name="Zwiers L.-H."/>
            <person name="Turgeon B."/>
            <person name="Goodwin S."/>
            <person name="Spatafora J."/>
            <person name="Crous P."/>
            <person name="Grigoriev I."/>
        </authorList>
    </citation>
    <scope>NUCLEOTIDE SEQUENCE</scope>
    <source>
        <strain evidence="8">CBS 101060</strain>
    </source>
</reference>
<keyword evidence="3 8" id="KW-0689">Ribosomal protein</keyword>
<feature type="compositionally biased region" description="Polar residues" evidence="7">
    <location>
        <begin position="46"/>
        <end position="55"/>
    </location>
</feature>
<dbReference type="GO" id="GO:0003735">
    <property type="term" value="F:structural constituent of ribosome"/>
    <property type="evidence" value="ECO:0007669"/>
    <property type="project" value="InterPro"/>
</dbReference>
<comment type="caution">
    <text evidence="8">The sequence shown here is derived from an EMBL/GenBank/DDBJ whole genome shotgun (WGS) entry which is preliminary data.</text>
</comment>
<dbReference type="SUPFAM" id="SSF110324">
    <property type="entry name" value="Ribosomal L27 protein-like"/>
    <property type="match status" value="1"/>
</dbReference>
<accession>A0A9P4SE92</accession>
<dbReference type="Proteomes" id="UP000799429">
    <property type="component" value="Unassembled WGS sequence"/>
</dbReference>
<keyword evidence="9" id="KW-1185">Reference proteome</keyword>
<keyword evidence="5" id="KW-0687">Ribonucleoprotein</keyword>
<feature type="region of interest" description="Disordered" evidence="7">
    <location>
        <begin position="46"/>
        <end position="68"/>
    </location>
</feature>
<evidence type="ECO:0000313" key="9">
    <source>
        <dbReference type="Proteomes" id="UP000799429"/>
    </source>
</evidence>
<evidence type="ECO:0000313" key="8">
    <source>
        <dbReference type="EMBL" id="KAF2841171.1"/>
    </source>
</evidence>
<name>A0A9P4SE92_9PEZI</name>
<dbReference type="Gene3D" id="2.40.50.100">
    <property type="match status" value="1"/>
</dbReference>
<comment type="similarity">
    <text evidence="2">Belongs to the bacterial ribosomal protein bL27 family.</text>
</comment>